<dbReference type="Pfam" id="PF13456">
    <property type="entry name" value="RVT_3"/>
    <property type="match status" value="1"/>
</dbReference>
<name>A0AAV2G8E2_9ROSI</name>
<organism evidence="2 3">
    <name type="scientific">Linum trigynum</name>
    <dbReference type="NCBI Taxonomy" id="586398"/>
    <lineage>
        <taxon>Eukaryota</taxon>
        <taxon>Viridiplantae</taxon>
        <taxon>Streptophyta</taxon>
        <taxon>Embryophyta</taxon>
        <taxon>Tracheophyta</taxon>
        <taxon>Spermatophyta</taxon>
        <taxon>Magnoliopsida</taxon>
        <taxon>eudicotyledons</taxon>
        <taxon>Gunneridae</taxon>
        <taxon>Pentapetalae</taxon>
        <taxon>rosids</taxon>
        <taxon>fabids</taxon>
        <taxon>Malpighiales</taxon>
        <taxon>Linaceae</taxon>
        <taxon>Linum</taxon>
    </lineage>
</organism>
<accession>A0AAV2G8E2</accession>
<dbReference type="GO" id="GO:0004523">
    <property type="term" value="F:RNA-DNA hybrid ribonuclease activity"/>
    <property type="evidence" value="ECO:0007669"/>
    <property type="project" value="InterPro"/>
</dbReference>
<dbReference type="Proteomes" id="UP001497516">
    <property type="component" value="Chromosome 8"/>
</dbReference>
<dbReference type="InterPro" id="IPR044730">
    <property type="entry name" value="RNase_H-like_dom_plant"/>
</dbReference>
<sequence>MGDLARACRWLDEYLEAQRKGEPAAEEAISRWSPSATTEFTINVEAACLTDQGTGLGVMVRDKKGAFCLAAIKRTRRCWDPELAESMAVDFGIDLADQYHFLASEIQTDCQTVERMMRGERQSKLEVGRVCDETKKRASEMGRFVWKFVGRKLNEPTHIVAHLDCDWEGERIWVDSTPNSIGLLLQNEASVTDFSHN</sequence>
<reference evidence="2 3" key="1">
    <citation type="submission" date="2024-04" db="EMBL/GenBank/DDBJ databases">
        <authorList>
            <person name="Fracassetti M."/>
        </authorList>
    </citation>
    <scope>NUCLEOTIDE SEQUENCE [LARGE SCALE GENOMIC DNA]</scope>
</reference>
<dbReference type="InterPro" id="IPR053151">
    <property type="entry name" value="RNase_H-like"/>
</dbReference>
<dbReference type="InterPro" id="IPR012337">
    <property type="entry name" value="RNaseH-like_sf"/>
</dbReference>
<dbReference type="SUPFAM" id="SSF53098">
    <property type="entry name" value="Ribonuclease H-like"/>
    <property type="match status" value="1"/>
</dbReference>
<dbReference type="CDD" id="cd06222">
    <property type="entry name" value="RNase_H_like"/>
    <property type="match status" value="1"/>
</dbReference>
<dbReference type="GO" id="GO:0003676">
    <property type="term" value="F:nucleic acid binding"/>
    <property type="evidence" value="ECO:0007669"/>
    <property type="project" value="InterPro"/>
</dbReference>
<evidence type="ECO:0000313" key="2">
    <source>
        <dbReference type="EMBL" id="CAL1406926.1"/>
    </source>
</evidence>
<evidence type="ECO:0000259" key="1">
    <source>
        <dbReference type="Pfam" id="PF13456"/>
    </source>
</evidence>
<gene>
    <name evidence="2" type="ORF">LTRI10_LOCUS46620</name>
</gene>
<dbReference type="InterPro" id="IPR036397">
    <property type="entry name" value="RNaseH_sf"/>
</dbReference>
<dbReference type="PANTHER" id="PTHR47723:SF21">
    <property type="entry name" value="POLYNUCLEOTIDYL TRANSFERASE, RIBONUCLEASE H-LIKE SUPERFAMILY PROTEIN"/>
    <property type="match status" value="1"/>
</dbReference>
<dbReference type="EMBL" id="OZ034821">
    <property type="protein sequence ID" value="CAL1406926.1"/>
    <property type="molecule type" value="Genomic_DNA"/>
</dbReference>
<dbReference type="PANTHER" id="PTHR47723">
    <property type="entry name" value="OS05G0353850 PROTEIN"/>
    <property type="match status" value="1"/>
</dbReference>
<protein>
    <recommendedName>
        <fullName evidence="1">RNase H type-1 domain-containing protein</fullName>
    </recommendedName>
</protein>
<dbReference type="Gene3D" id="3.30.420.10">
    <property type="entry name" value="Ribonuclease H-like superfamily/Ribonuclease H"/>
    <property type="match status" value="1"/>
</dbReference>
<dbReference type="AlphaFoldDB" id="A0AAV2G8E2"/>
<dbReference type="InterPro" id="IPR002156">
    <property type="entry name" value="RNaseH_domain"/>
</dbReference>
<feature type="domain" description="RNase H type-1" evidence="1">
    <location>
        <begin position="44"/>
        <end position="162"/>
    </location>
</feature>
<evidence type="ECO:0000313" key="3">
    <source>
        <dbReference type="Proteomes" id="UP001497516"/>
    </source>
</evidence>
<proteinExistence type="predicted"/>
<keyword evidence="3" id="KW-1185">Reference proteome</keyword>